<dbReference type="HOGENOM" id="CLU_041467_0_0_1"/>
<evidence type="ECO:0000313" key="3">
    <source>
        <dbReference type="Proteomes" id="UP000011668"/>
    </source>
</evidence>
<dbReference type="AlphaFoldDB" id="L8X367"/>
<sequence length="507" mass="55317">MYAPCRSNSIGSLARLGEPEANKRARRRQLIPEGLVQMILGVWVQKKEWIEIKIPLEQRKWKNTPNGRICQTEVYNLTACLGPFVSGVRAGGWGPCTDWAGWGLNFGDRRVTLNLHITLTACVSCSELTTHPLYTLIQLLHLHTLDLLLYDMTCSMSPCSRRHATSYDLHASSVEKWDVLVWNNQVNSSHNQDLATDSSAHRHAQSSLPMSGTPRAHVPNEEIGSFAAGTPQLSSPTRTNVPCFATSPSAFGFGSAASRPRSIARRKSSHGPAVEPLHTRREALSALHRSVEQHDADFLARMRELEQRCHLLPDSLTALRSEDLSCTTRGRKRDIASWDEDNDVEMSSWNERRRKHLSWGGSSGLFGSSLPTCDSDKTSVHSFDDEYVPPTAAVDADSGSSLGDDEDDELDIVIVPGGSDHSLGSTPPSLSTSLSSLPIHSGPQSHPINPYTPLSCIPTNKKGVEELTAAMHGGAGSIVEWSVSSDVSADEARYISAENAQAGALWA</sequence>
<keyword evidence="3" id="KW-1185">Reference proteome</keyword>
<gene>
    <name evidence="2" type="ORF">AG1IA_02885</name>
</gene>
<feature type="compositionally biased region" description="Low complexity" evidence="1">
    <location>
        <begin position="422"/>
        <end position="438"/>
    </location>
</feature>
<dbReference type="EMBL" id="AFRT01000610">
    <property type="protein sequence ID" value="ELU43074.1"/>
    <property type="molecule type" value="Genomic_DNA"/>
</dbReference>
<proteinExistence type="predicted"/>
<evidence type="ECO:0000313" key="2">
    <source>
        <dbReference type="EMBL" id="ELU43074.1"/>
    </source>
</evidence>
<evidence type="ECO:0000256" key="1">
    <source>
        <dbReference type="SAM" id="MobiDB-lite"/>
    </source>
</evidence>
<reference evidence="2 3" key="1">
    <citation type="journal article" date="2013" name="Nat. Commun.">
        <title>The evolution and pathogenic mechanisms of the rice sheath blight pathogen.</title>
        <authorList>
            <person name="Zheng A."/>
            <person name="Lin R."/>
            <person name="Xu L."/>
            <person name="Qin P."/>
            <person name="Tang C."/>
            <person name="Ai P."/>
            <person name="Zhang D."/>
            <person name="Liu Y."/>
            <person name="Sun Z."/>
            <person name="Feng H."/>
            <person name="Wang Y."/>
            <person name="Chen Y."/>
            <person name="Liang X."/>
            <person name="Fu R."/>
            <person name="Li Q."/>
            <person name="Zhang J."/>
            <person name="Yu X."/>
            <person name="Xie Z."/>
            <person name="Ding L."/>
            <person name="Guan P."/>
            <person name="Tang J."/>
            <person name="Liang Y."/>
            <person name="Wang S."/>
            <person name="Deng Q."/>
            <person name="Li S."/>
            <person name="Zhu J."/>
            <person name="Wang L."/>
            <person name="Liu H."/>
            <person name="Li P."/>
        </authorList>
    </citation>
    <scope>NUCLEOTIDE SEQUENCE [LARGE SCALE GENOMIC DNA]</scope>
    <source>
        <strain evidence="3">AG-1 IA</strain>
    </source>
</reference>
<accession>L8X367</accession>
<protein>
    <submittedName>
        <fullName evidence="2">Uncharacterized protein</fullName>
    </submittedName>
</protein>
<name>L8X367_THACA</name>
<dbReference type="OrthoDB" id="3243043at2759"/>
<organism evidence="2 3">
    <name type="scientific">Thanatephorus cucumeris (strain AG1-IA)</name>
    <name type="common">Rice sheath blight fungus</name>
    <name type="synonym">Rhizoctonia solani</name>
    <dbReference type="NCBI Taxonomy" id="983506"/>
    <lineage>
        <taxon>Eukaryota</taxon>
        <taxon>Fungi</taxon>
        <taxon>Dikarya</taxon>
        <taxon>Basidiomycota</taxon>
        <taxon>Agaricomycotina</taxon>
        <taxon>Agaricomycetes</taxon>
        <taxon>Cantharellales</taxon>
        <taxon>Ceratobasidiaceae</taxon>
        <taxon>Rhizoctonia</taxon>
        <taxon>Rhizoctonia solani AG-1</taxon>
    </lineage>
</organism>
<dbReference type="Proteomes" id="UP000011668">
    <property type="component" value="Unassembled WGS sequence"/>
</dbReference>
<comment type="caution">
    <text evidence="2">The sequence shown here is derived from an EMBL/GenBank/DDBJ whole genome shotgun (WGS) entry which is preliminary data.</text>
</comment>
<feature type="region of interest" description="Disordered" evidence="1">
    <location>
        <begin position="381"/>
        <end position="440"/>
    </location>
</feature>
<feature type="compositionally biased region" description="Low complexity" evidence="1">
    <location>
        <begin position="392"/>
        <end position="402"/>
    </location>
</feature>
<feature type="region of interest" description="Disordered" evidence="1">
    <location>
        <begin position="191"/>
        <end position="219"/>
    </location>
</feature>
<feature type="region of interest" description="Disordered" evidence="1">
    <location>
        <begin position="254"/>
        <end position="276"/>
    </location>
</feature>